<sequence>MDHIPYPTDLNLAPVVVPYIQTSVFDPEDFDAFETRLRGGDTRLSAREHAGLAQAWLYFGFLEVFVGEKIDKRRFLRRPTAPEAVGVEYVLDSSALPSLLDGCVRRFRKSRREAREKHLQHWSRTLRTAQQHISQLQNACYTGGLEWDETYGAVFLSISILEVTLRDFYFRMDYTWSAKERNWGAYPRAMNKRMPGFKPVLQHGHHDQATPGARLLIKYVRHNTLTCPCFGSSKPPLEALTRWNTFKPRRLLIGKFRRRMKEAAWCPHQTGLFLDTTDYVVGYYLSSIPRKEEATHERCTEERCIAYNTDNATYVTKHFKSRCECCTVEASDHALNGIVATNGIPLIRIKKEPSGQYLLGVVECKPDTEYTAISHVWIDGLGNPKANGLPNCQIEKLAEHLLQLERSQESLVLRLWRAVWRRRSKTPLVWMDTLCIPVKPEHKHLREKAINGMSLIYAGAKQVLILDDELRRIDSRNEPIQLLHARMLASKWNSRSWTLQEGALAQKVYFQFRGSAVPLEFPEQPYLRSFLRLFWRALKSPRWFLTFIHEYSTNLRRNWSWPSFFKNPAPSGYQTMTHYVQRSFHVLASTHFDLQITSEVIRLSGWSIRFFTTQTSFGSLRHKLERTWNMLGQRTTTYAEDLHVVIANLAGFSVSQIMGLATPDQRTKTILHRIGAFNVGLLCNRYLRPLAAEDSADRWIPSFPAPDQLEGNLTLVVEERGMTFHPDTKQGDVRAFLIHNSASMESFWIKSSRPCQDSNCSCHNNEDGTEDPNDQPQHNQPQDGLLDNAEDAHTGQGQEPLEACLQEQHRSDAIEPVSHASEGSGFSTNSKGEHFIHEWYHITCRLPENDKLERSRYQDNKACILLIPPLLNGPKTRLQGARLLETGRSEADAKVHLRYDCPLEYSIHSLTPSHDTLGGAPVLFIMQEVSHNDILIECQTDPNIRTKYFTRDGSFFMRSPYGIMGILGLLLFIILMGAIVLFVFAVLQGTSLRKYSVAVRWAGDIACSTVIIIMTVLLYKMVLRWTRIQAFRAWKKTLED</sequence>
<accession>A0A6A6IMD8</accession>
<proteinExistence type="predicted"/>
<dbReference type="AlphaFoldDB" id="A0A6A6IMD8"/>
<keyword evidence="2" id="KW-0812">Transmembrane</keyword>
<evidence type="ECO:0000256" key="2">
    <source>
        <dbReference type="SAM" id="Phobius"/>
    </source>
</evidence>
<dbReference type="OrthoDB" id="2426273at2759"/>
<dbReference type="PANTHER" id="PTHR39596">
    <property type="match status" value="1"/>
</dbReference>
<feature type="domain" description="Heterokaryon incompatibility" evidence="3">
    <location>
        <begin position="370"/>
        <end position="466"/>
    </location>
</feature>
<dbReference type="EMBL" id="ML987193">
    <property type="protein sequence ID" value="KAF2250720.1"/>
    <property type="molecule type" value="Genomic_DNA"/>
</dbReference>
<protein>
    <recommendedName>
        <fullName evidence="3">Heterokaryon incompatibility domain-containing protein</fullName>
    </recommendedName>
</protein>
<evidence type="ECO:0000313" key="4">
    <source>
        <dbReference type="EMBL" id="KAF2250720.1"/>
    </source>
</evidence>
<feature type="transmembrane region" description="Helical" evidence="2">
    <location>
        <begin position="999"/>
        <end position="1019"/>
    </location>
</feature>
<keyword evidence="5" id="KW-1185">Reference proteome</keyword>
<gene>
    <name evidence="4" type="ORF">BU26DRAFT_517526</name>
</gene>
<dbReference type="InterPro" id="IPR010730">
    <property type="entry name" value="HET"/>
</dbReference>
<dbReference type="RefSeq" id="XP_033685724.1">
    <property type="nucleotide sequence ID" value="XM_033828596.1"/>
</dbReference>
<dbReference type="Proteomes" id="UP000800094">
    <property type="component" value="Unassembled WGS sequence"/>
</dbReference>
<evidence type="ECO:0000313" key="5">
    <source>
        <dbReference type="Proteomes" id="UP000800094"/>
    </source>
</evidence>
<evidence type="ECO:0000259" key="3">
    <source>
        <dbReference type="Pfam" id="PF06985"/>
    </source>
</evidence>
<evidence type="ECO:0000256" key="1">
    <source>
        <dbReference type="SAM" id="MobiDB-lite"/>
    </source>
</evidence>
<name>A0A6A6IMD8_9PLEO</name>
<feature type="region of interest" description="Disordered" evidence="1">
    <location>
        <begin position="763"/>
        <end position="796"/>
    </location>
</feature>
<dbReference type="PANTHER" id="PTHR39596:SF2">
    <property type="entry name" value="HET DOMAIN PROTEIN (AFU_ORTHOLOGUE AFUA_1G17550)-RELATED"/>
    <property type="match status" value="1"/>
</dbReference>
<dbReference type="GeneID" id="54581926"/>
<dbReference type="Pfam" id="PF06985">
    <property type="entry name" value="HET"/>
    <property type="match status" value="1"/>
</dbReference>
<keyword evidence="2" id="KW-0472">Membrane</keyword>
<feature type="transmembrane region" description="Helical" evidence="2">
    <location>
        <begin position="961"/>
        <end position="987"/>
    </location>
</feature>
<feature type="compositionally biased region" description="Low complexity" evidence="1">
    <location>
        <begin position="774"/>
        <end position="783"/>
    </location>
</feature>
<feature type="non-terminal residue" evidence="4">
    <location>
        <position position="1040"/>
    </location>
</feature>
<reference evidence="4" key="1">
    <citation type="journal article" date="2020" name="Stud. Mycol.">
        <title>101 Dothideomycetes genomes: a test case for predicting lifestyles and emergence of pathogens.</title>
        <authorList>
            <person name="Haridas S."/>
            <person name="Albert R."/>
            <person name="Binder M."/>
            <person name="Bloem J."/>
            <person name="Labutti K."/>
            <person name="Salamov A."/>
            <person name="Andreopoulos B."/>
            <person name="Baker S."/>
            <person name="Barry K."/>
            <person name="Bills G."/>
            <person name="Bluhm B."/>
            <person name="Cannon C."/>
            <person name="Castanera R."/>
            <person name="Culley D."/>
            <person name="Daum C."/>
            <person name="Ezra D."/>
            <person name="Gonzalez J."/>
            <person name="Henrissat B."/>
            <person name="Kuo A."/>
            <person name="Liang C."/>
            <person name="Lipzen A."/>
            <person name="Lutzoni F."/>
            <person name="Magnuson J."/>
            <person name="Mondo S."/>
            <person name="Nolan M."/>
            <person name="Ohm R."/>
            <person name="Pangilinan J."/>
            <person name="Park H.-J."/>
            <person name="Ramirez L."/>
            <person name="Alfaro M."/>
            <person name="Sun H."/>
            <person name="Tritt A."/>
            <person name="Yoshinaga Y."/>
            <person name="Zwiers L.-H."/>
            <person name="Turgeon B."/>
            <person name="Goodwin S."/>
            <person name="Spatafora J."/>
            <person name="Crous P."/>
            <person name="Grigoriev I."/>
        </authorList>
    </citation>
    <scope>NUCLEOTIDE SEQUENCE</scope>
    <source>
        <strain evidence="4">CBS 122368</strain>
    </source>
</reference>
<keyword evidence="2" id="KW-1133">Transmembrane helix</keyword>
<organism evidence="4 5">
    <name type="scientific">Trematosphaeria pertusa</name>
    <dbReference type="NCBI Taxonomy" id="390896"/>
    <lineage>
        <taxon>Eukaryota</taxon>
        <taxon>Fungi</taxon>
        <taxon>Dikarya</taxon>
        <taxon>Ascomycota</taxon>
        <taxon>Pezizomycotina</taxon>
        <taxon>Dothideomycetes</taxon>
        <taxon>Pleosporomycetidae</taxon>
        <taxon>Pleosporales</taxon>
        <taxon>Massarineae</taxon>
        <taxon>Trematosphaeriaceae</taxon>
        <taxon>Trematosphaeria</taxon>
    </lineage>
</organism>